<organism evidence="1 2">
    <name type="scientific">Viridibacterium curvum</name>
    <dbReference type="NCBI Taxonomy" id="1101404"/>
    <lineage>
        <taxon>Bacteria</taxon>
        <taxon>Pseudomonadati</taxon>
        <taxon>Pseudomonadota</taxon>
        <taxon>Betaproteobacteria</taxon>
        <taxon>Rhodocyclales</taxon>
        <taxon>Rhodocyclaceae</taxon>
        <taxon>Viridibacterium</taxon>
    </lineage>
</organism>
<proteinExistence type="predicted"/>
<keyword evidence="2" id="KW-1185">Reference proteome</keyword>
<gene>
    <name evidence="1" type="ORF">GCM10025770_37530</name>
</gene>
<dbReference type="EMBL" id="BAABLD010000017">
    <property type="protein sequence ID" value="GAA5171994.1"/>
    <property type="molecule type" value="Genomic_DNA"/>
</dbReference>
<evidence type="ECO:0000313" key="1">
    <source>
        <dbReference type="EMBL" id="GAA5171994.1"/>
    </source>
</evidence>
<sequence length="55" mass="5874">MNVQQLMKWLAEMPAEATVLLEGDVGYSPLGGVSLQAGEGGMPDEVIFHPDMTPD</sequence>
<dbReference type="RefSeq" id="WP_345534646.1">
    <property type="nucleotide sequence ID" value="NZ_BAABLD010000017.1"/>
</dbReference>
<dbReference type="Proteomes" id="UP001500547">
    <property type="component" value="Unassembled WGS sequence"/>
</dbReference>
<protein>
    <submittedName>
        <fullName evidence="1">Uncharacterized protein</fullName>
    </submittedName>
</protein>
<evidence type="ECO:0000313" key="2">
    <source>
        <dbReference type="Proteomes" id="UP001500547"/>
    </source>
</evidence>
<comment type="caution">
    <text evidence="1">The sequence shown here is derived from an EMBL/GenBank/DDBJ whole genome shotgun (WGS) entry which is preliminary data.</text>
</comment>
<name>A0ABP9R5I5_9RHOO</name>
<accession>A0ABP9R5I5</accession>
<reference evidence="2" key="1">
    <citation type="journal article" date="2019" name="Int. J. Syst. Evol. Microbiol.">
        <title>The Global Catalogue of Microorganisms (GCM) 10K type strain sequencing project: providing services to taxonomists for standard genome sequencing and annotation.</title>
        <authorList>
            <consortium name="The Broad Institute Genomics Platform"/>
            <consortium name="The Broad Institute Genome Sequencing Center for Infectious Disease"/>
            <person name="Wu L."/>
            <person name="Ma J."/>
        </authorList>
    </citation>
    <scope>NUCLEOTIDE SEQUENCE [LARGE SCALE GENOMIC DNA]</scope>
    <source>
        <strain evidence="2">JCM 18715</strain>
    </source>
</reference>